<dbReference type="Pfam" id="PF13376">
    <property type="entry name" value="OmdA"/>
    <property type="match status" value="1"/>
</dbReference>
<dbReference type="SUPFAM" id="SSF159888">
    <property type="entry name" value="YdhG-like"/>
    <property type="match status" value="1"/>
</dbReference>
<dbReference type="Gene3D" id="3.90.1150.200">
    <property type="match status" value="1"/>
</dbReference>
<name>A0A1V6LPH4_9FLAO</name>
<dbReference type="Proteomes" id="UP000191680">
    <property type="component" value="Unassembled WGS sequence"/>
</dbReference>
<dbReference type="Pfam" id="PF08818">
    <property type="entry name" value="DUF1801"/>
    <property type="match status" value="1"/>
</dbReference>
<gene>
    <name evidence="2" type="ORF">BUL40_13100</name>
</gene>
<evidence type="ECO:0000259" key="1">
    <source>
        <dbReference type="Pfam" id="PF08818"/>
    </source>
</evidence>
<organism evidence="2 3">
    <name type="scientific">Croceivirga radicis</name>
    <dbReference type="NCBI Taxonomy" id="1929488"/>
    <lineage>
        <taxon>Bacteria</taxon>
        <taxon>Pseudomonadati</taxon>
        <taxon>Bacteroidota</taxon>
        <taxon>Flavobacteriia</taxon>
        <taxon>Flavobacteriales</taxon>
        <taxon>Flavobacteriaceae</taxon>
        <taxon>Croceivirga</taxon>
    </lineage>
</organism>
<proteinExistence type="predicted"/>
<sequence length="196" mass="22723">MNKSKTADAYYAEPHHFSDAIAILRKLALETDAEECCKWGMPVYTLNNKNVFGICRFKNHFGIWFYNGAFMDDPKNLLENAQEGKTKAMRHWKISDISSIDKTLVRQYLNEAITKHKQGKVLVTSKKNDKLEIPKLLLSCLRANNLQQKFDAFTPYKQKEFCEFIESAKQQKTKLARIEKITPLIKNGIGLNDQYR</sequence>
<dbReference type="AlphaFoldDB" id="A0A1V6LPH4"/>
<dbReference type="OrthoDB" id="214150at2"/>
<accession>A0A1V6LPH4</accession>
<keyword evidence="3" id="KW-1185">Reference proteome</keyword>
<reference evidence="2 3" key="1">
    <citation type="submission" date="2016-12" db="EMBL/GenBank/DDBJ databases">
        <authorList>
            <person name="Song W.-J."/>
            <person name="Kurnit D.M."/>
        </authorList>
    </citation>
    <scope>NUCLEOTIDE SEQUENCE [LARGE SCALE GENOMIC DNA]</scope>
    <source>
        <strain evidence="2 3">HSG9</strain>
    </source>
</reference>
<evidence type="ECO:0000313" key="2">
    <source>
        <dbReference type="EMBL" id="OQD42038.1"/>
    </source>
</evidence>
<comment type="caution">
    <text evidence="2">The sequence shown here is derived from an EMBL/GenBank/DDBJ whole genome shotgun (WGS) entry which is preliminary data.</text>
</comment>
<evidence type="ECO:0000313" key="3">
    <source>
        <dbReference type="Proteomes" id="UP000191680"/>
    </source>
</evidence>
<protein>
    <recommendedName>
        <fullName evidence="1">YdhG-like domain-containing protein</fullName>
    </recommendedName>
</protein>
<dbReference type="RefSeq" id="WP_080319613.1">
    <property type="nucleotide sequence ID" value="NZ_MTBC01000009.1"/>
</dbReference>
<dbReference type="InterPro" id="IPR014922">
    <property type="entry name" value="YdhG-like"/>
</dbReference>
<dbReference type="EMBL" id="MTBC01000009">
    <property type="protein sequence ID" value="OQD42038.1"/>
    <property type="molecule type" value="Genomic_DNA"/>
</dbReference>
<feature type="domain" description="YdhG-like" evidence="1">
    <location>
        <begin position="22"/>
        <end position="113"/>
    </location>
</feature>